<evidence type="ECO:0008006" key="4">
    <source>
        <dbReference type="Google" id="ProtNLM"/>
    </source>
</evidence>
<dbReference type="RefSeq" id="WP_210050538.1">
    <property type="nucleotide sequence ID" value="NZ_JAGINX010000001.1"/>
</dbReference>
<dbReference type="EMBL" id="JAGINX010000001">
    <property type="protein sequence ID" value="MBP2319364.1"/>
    <property type="molecule type" value="Genomic_DNA"/>
</dbReference>
<feature type="compositionally biased region" description="Gly residues" evidence="1">
    <location>
        <begin position="95"/>
        <end position="110"/>
    </location>
</feature>
<proteinExistence type="predicted"/>
<dbReference type="Gene3D" id="3.30.559.30">
    <property type="entry name" value="Nonribosomal peptide synthetase, condensation domain"/>
    <property type="match status" value="1"/>
</dbReference>
<evidence type="ECO:0000313" key="3">
    <source>
        <dbReference type="Proteomes" id="UP001519331"/>
    </source>
</evidence>
<name>A0ABS4T4I4_9MICC</name>
<protein>
    <recommendedName>
        <fullName evidence="4">Peptide synthetase</fullName>
    </recommendedName>
</protein>
<comment type="caution">
    <text evidence="2">The sequence shown here is derived from an EMBL/GenBank/DDBJ whole genome shotgun (WGS) entry which is preliminary data.</text>
</comment>
<evidence type="ECO:0000313" key="2">
    <source>
        <dbReference type="EMBL" id="MBP2319364.1"/>
    </source>
</evidence>
<gene>
    <name evidence="2" type="ORF">JOF45_002383</name>
</gene>
<reference evidence="2 3" key="1">
    <citation type="submission" date="2021-03" db="EMBL/GenBank/DDBJ databases">
        <title>Sequencing the genomes of 1000 actinobacteria strains.</title>
        <authorList>
            <person name="Klenk H.-P."/>
        </authorList>
    </citation>
    <scope>NUCLEOTIDE SEQUENCE [LARGE SCALE GENOMIC DNA]</scope>
    <source>
        <strain evidence="2 3">DSM 12544</strain>
    </source>
</reference>
<dbReference type="Proteomes" id="UP001519331">
    <property type="component" value="Unassembled WGS sequence"/>
</dbReference>
<keyword evidence="3" id="KW-1185">Reference proteome</keyword>
<dbReference type="SUPFAM" id="SSF52777">
    <property type="entry name" value="CoA-dependent acyltransferases"/>
    <property type="match status" value="2"/>
</dbReference>
<organism evidence="2 3">
    <name type="scientific">Nesterenkonia lacusekhoensis</name>
    <dbReference type="NCBI Taxonomy" id="150832"/>
    <lineage>
        <taxon>Bacteria</taxon>
        <taxon>Bacillati</taxon>
        <taxon>Actinomycetota</taxon>
        <taxon>Actinomycetes</taxon>
        <taxon>Micrococcales</taxon>
        <taxon>Micrococcaceae</taxon>
        <taxon>Nesterenkonia</taxon>
    </lineage>
</organism>
<accession>A0ABS4T4I4</accession>
<evidence type="ECO:0000256" key="1">
    <source>
        <dbReference type="SAM" id="MobiDB-lite"/>
    </source>
</evidence>
<dbReference type="Gene3D" id="3.30.559.10">
    <property type="entry name" value="Chloramphenicol acetyltransferase-like domain"/>
    <property type="match status" value="1"/>
</dbReference>
<sequence length="461" mass="50671">MRLTNVSQMQVQPGRLHSCVVTATPEDTERLPLSFDQRRHVSFGSRPGSWMAASFRLLHPTGLEQIAEAWEHVLGRHGTLRSVFTSAEEPDGGEDGGPAGAHGDRTGGQGPQLRLSRADPTGSRWQRLTDDAAPAELRAALRDLFDVACDPFAQPAHRLCVVEPSPQDPEQQGPQIIIGADHAHVDAWSLLVLIRDLTSCLEDLDAGRPLGARLPEAASFAAHTRQMAAKPTAPEEITARWREILDAGGGAMPSFPLNLGDLSVPRQEVVEVRDVVDAEALAFLESHAAQQGVRLIGVAVSVMTRLARELADQPLRTVFPVHSREDPRWFDSVGWFITNSVLENDDEGYAASYRTVKEAIRLGSYPLGPIMEPYGGMPQEPGMFAMSWLDHRKLPVNVAEDLQPQHVSAVIRTDGVMIWFVINDSGMHLRCRYPDTRQARRAMRTWLAGLVYGLRAPLEAG</sequence>
<feature type="region of interest" description="Disordered" evidence="1">
    <location>
        <begin position="86"/>
        <end position="125"/>
    </location>
</feature>
<dbReference type="InterPro" id="IPR023213">
    <property type="entry name" value="CAT-like_dom_sf"/>
</dbReference>